<dbReference type="SMART" id="SM00450">
    <property type="entry name" value="RHOD"/>
    <property type="match status" value="1"/>
</dbReference>
<dbReference type="Pfam" id="PF00581">
    <property type="entry name" value="Rhodanese"/>
    <property type="match status" value="1"/>
</dbReference>
<evidence type="ECO:0000313" key="3">
    <source>
        <dbReference type="Proteomes" id="UP001141950"/>
    </source>
</evidence>
<dbReference type="InterPro" id="IPR036873">
    <property type="entry name" value="Rhodanese-like_dom_sf"/>
</dbReference>
<comment type="caution">
    <text evidence="2">The sequence shown here is derived from an EMBL/GenBank/DDBJ whole genome shotgun (WGS) entry which is preliminary data.</text>
</comment>
<dbReference type="Proteomes" id="UP001141950">
    <property type="component" value="Unassembled WGS sequence"/>
</dbReference>
<reference evidence="2" key="1">
    <citation type="submission" date="2022-08" db="EMBL/GenBank/DDBJ databases">
        <title>The genomic sequence of strain Paenibacillus sp. SCIV0701.</title>
        <authorList>
            <person name="Zhao H."/>
        </authorList>
    </citation>
    <scope>NUCLEOTIDE SEQUENCE</scope>
    <source>
        <strain evidence="2">SCIV0701</strain>
    </source>
</reference>
<evidence type="ECO:0000313" key="2">
    <source>
        <dbReference type="EMBL" id="MCR2805501.1"/>
    </source>
</evidence>
<protein>
    <submittedName>
        <fullName evidence="2">Rhodanese-like domain-containing protein</fullName>
    </submittedName>
</protein>
<dbReference type="PANTHER" id="PTHR43031:SF17">
    <property type="entry name" value="SULFURTRANSFERASE YTWF-RELATED"/>
    <property type="match status" value="1"/>
</dbReference>
<dbReference type="PROSITE" id="PS50206">
    <property type="entry name" value="RHODANESE_3"/>
    <property type="match status" value="1"/>
</dbReference>
<dbReference type="CDD" id="cd00158">
    <property type="entry name" value="RHOD"/>
    <property type="match status" value="1"/>
</dbReference>
<proteinExistence type="predicted"/>
<dbReference type="RefSeq" id="WP_257447995.1">
    <property type="nucleotide sequence ID" value="NZ_JANIPJ010000012.1"/>
</dbReference>
<keyword evidence="3" id="KW-1185">Reference proteome</keyword>
<dbReference type="SUPFAM" id="SSF52821">
    <property type="entry name" value="Rhodanese/Cell cycle control phosphatase"/>
    <property type="match status" value="1"/>
</dbReference>
<evidence type="ECO:0000259" key="1">
    <source>
        <dbReference type="PROSITE" id="PS50206"/>
    </source>
</evidence>
<organism evidence="2 3">
    <name type="scientific">Paenibacillus soyae</name>
    <dbReference type="NCBI Taxonomy" id="2969249"/>
    <lineage>
        <taxon>Bacteria</taxon>
        <taxon>Bacillati</taxon>
        <taxon>Bacillota</taxon>
        <taxon>Bacilli</taxon>
        <taxon>Bacillales</taxon>
        <taxon>Paenibacillaceae</taxon>
        <taxon>Paenibacillus</taxon>
    </lineage>
</organism>
<accession>A0A9X2MTI6</accession>
<gene>
    <name evidence="2" type="ORF">NQZ67_16555</name>
</gene>
<dbReference type="InterPro" id="IPR001763">
    <property type="entry name" value="Rhodanese-like_dom"/>
</dbReference>
<dbReference type="PANTHER" id="PTHR43031">
    <property type="entry name" value="FAD-DEPENDENT OXIDOREDUCTASE"/>
    <property type="match status" value="1"/>
</dbReference>
<dbReference type="Gene3D" id="3.40.250.10">
    <property type="entry name" value="Rhodanese-like domain"/>
    <property type="match status" value="1"/>
</dbReference>
<dbReference type="InterPro" id="IPR050229">
    <property type="entry name" value="GlpE_sulfurtransferase"/>
</dbReference>
<name>A0A9X2MTI6_9BACL</name>
<dbReference type="AlphaFoldDB" id="A0A9X2MTI6"/>
<dbReference type="EMBL" id="JANIPJ010000012">
    <property type="protein sequence ID" value="MCR2805501.1"/>
    <property type="molecule type" value="Genomic_DNA"/>
</dbReference>
<sequence>MFREMTAAELQDQLEQGVKLNLIDVREPDEWMEGHIKEARLIPLSQFQARAHEVHDVEGDVVFICRSGGRSGRVCEFLALQGFDVTNVTGGMLAWTGDVVEGE</sequence>
<feature type="domain" description="Rhodanese" evidence="1">
    <location>
        <begin position="16"/>
        <end position="100"/>
    </location>
</feature>